<dbReference type="OrthoDB" id="4284332at2"/>
<keyword evidence="2" id="KW-1185">Reference proteome</keyword>
<protein>
    <submittedName>
        <fullName evidence="1">Uncharacterized protein</fullName>
    </submittedName>
</protein>
<name>A0A401YTQ7_9ACTN</name>
<dbReference type="EMBL" id="BIFH01000026">
    <property type="protein sequence ID" value="GCD98003.1"/>
    <property type="molecule type" value="Genomic_DNA"/>
</dbReference>
<dbReference type="AlphaFoldDB" id="A0A401YTQ7"/>
<evidence type="ECO:0000313" key="2">
    <source>
        <dbReference type="Proteomes" id="UP000286931"/>
    </source>
</evidence>
<sequence>MARTTVVRGERIELPNTLAEIRAALPEDRRDEFDKAMYETPLDQLERRALIDWALPPEAHEDDDEASRRIKAGDFGFAQWTDSDGHVVPR</sequence>
<organism evidence="1 2">
    <name type="scientific">Embleya hyalina</name>
    <dbReference type="NCBI Taxonomy" id="516124"/>
    <lineage>
        <taxon>Bacteria</taxon>
        <taxon>Bacillati</taxon>
        <taxon>Actinomycetota</taxon>
        <taxon>Actinomycetes</taxon>
        <taxon>Kitasatosporales</taxon>
        <taxon>Streptomycetaceae</taxon>
        <taxon>Embleya</taxon>
    </lineage>
</organism>
<gene>
    <name evidence="1" type="ORF">EHYA_05703</name>
</gene>
<dbReference type="Proteomes" id="UP000286931">
    <property type="component" value="Unassembled WGS sequence"/>
</dbReference>
<evidence type="ECO:0000313" key="1">
    <source>
        <dbReference type="EMBL" id="GCD98003.1"/>
    </source>
</evidence>
<proteinExistence type="predicted"/>
<accession>A0A401YTQ7</accession>
<dbReference type="RefSeq" id="WP_126639939.1">
    <property type="nucleotide sequence ID" value="NZ_BIFH01000026.1"/>
</dbReference>
<reference evidence="1 2" key="1">
    <citation type="submission" date="2018-12" db="EMBL/GenBank/DDBJ databases">
        <title>Draft genome sequence of Embleya hyalina NBRC 13850T.</title>
        <authorList>
            <person name="Komaki H."/>
            <person name="Hosoyama A."/>
            <person name="Kimura A."/>
            <person name="Ichikawa N."/>
            <person name="Tamura T."/>
        </authorList>
    </citation>
    <scope>NUCLEOTIDE SEQUENCE [LARGE SCALE GENOMIC DNA]</scope>
    <source>
        <strain evidence="1 2">NBRC 13850</strain>
    </source>
</reference>
<comment type="caution">
    <text evidence="1">The sequence shown here is derived from an EMBL/GenBank/DDBJ whole genome shotgun (WGS) entry which is preliminary data.</text>
</comment>